<gene>
    <name evidence="5 7" type="ORF">CBG13407</name>
    <name evidence="5" type="ORF">CBG_13407</name>
</gene>
<dbReference type="KEGG" id="cbr:CBG_13407"/>
<reference evidence="5 6" key="1">
    <citation type="journal article" date="2003" name="PLoS Biol.">
        <title>The genome sequence of Caenorhabditis briggsae: a platform for comparative genomics.</title>
        <authorList>
            <person name="Stein L.D."/>
            <person name="Bao Z."/>
            <person name="Blasiar D."/>
            <person name="Blumenthal T."/>
            <person name="Brent M.R."/>
            <person name="Chen N."/>
            <person name="Chinwalla A."/>
            <person name="Clarke L."/>
            <person name="Clee C."/>
            <person name="Coghlan A."/>
            <person name="Coulson A."/>
            <person name="D'Eustachio P."/>
            <person name="Fitch D.H."/>
            <person name="Fulton L.A."/>
            <person name="Fulton R.E."/>
            <person name="Griffiths-Jones S."/>
            <person name="Harris T.W."/>
            <person name="Hillier L.W."/>
            <person name="Kamath R."/>
            <person name="Kuwabara P.E."/>
            <person name="Mardis E.R."/>
            <person name="Marra M.A."/>
            <person name="Miner T.L."/>
            <person name="Minx P."/>
            <person name="Mullikin J.C."/>
            <person name="Plumb R.W."/>
            <person name="Rogers J."/>
            <person name="Schein J.E."/>
            <person name="Sohrmann M."/>
            <person name="Spieth J."/>
            <person name="Stajich J.E."/>
            <person name="Wei C."/>
            <person name="Willey D."/>
            <person name="Wilson R.K."/>
            <person name="Durbin R."/>
            <person name="Waterston R.H."/>
        </authorList>
    </citation>
    <scope>NUCLEOTIDE SEQUENCE [LARGE SCALE GENOMIC DNA]</scope>
    <source>
        <strain evidence="5 6">AF16</strain>
    </source>
</reference>
<dbReference type="HOGENOM" id="CLU_004160_0_0_1"/>
<dbReference type="Proteomes" id="UP000008549">
    <property type="component" value="Unassembled WGS sequence"/>
</dbReference>
<dbReference type="SUPFAM" id="SSF52113">
    <property type="entry name" value="BRCT domain"/>
    <property type="match status" value="1"/>
</dbReference>
<dbReference type="InterPro" id="IPR036420">
    <property type="entry name" value="BRCT_dom_sf"/>
</dbReference>
<dbReference type="OMA" id="EFLFKFE"/>
<dbReference type="FunCoup" id="A8XHU3">
    <property type="interactions" value="1373"/>
</dbReference>
<dbReference type="InterPro" id="IPR002110">
    <property type="entry name" value="Ankyrin_rpt"/>
</dbReference>
<sequence>MRKTLIFLSLLLTVTPNASAKNNPTNALHVIIEKFESLSRITNGLALQKELNSKSLKIDHLLAEILGINPENNGFEELRKFKMDDLSKRSQLDVLGNMEKDLEVIKRAETQNVDEIVEKLKKVFETDSDIFSGDFQKFPLKFNKTFTIEVLTQDDEKELINNFLDLKADVKYFQTSITSLLKYKETLKTLWPVIGISKELSSLETLIEVANVYKDSHESLNKLKSSMDSLNKDIPILVPFIEQSSQMKIIVRDLNFLFQNHQKSARGQISGRTLTSGLPLGSSDIQMIFEDLQGTWFIEMVARNNETMLKKMKSDLNNLRILGSKILPAESLWKVMKSEAGLKKVEVFLKIWESAISNLVDITTVQALKKSSEGVGKCLNDLSPVVSNLNITEVKQLFDELKSIDEAATIISDLMPNFDKIDVLKKTEIFKALRKELMKVDPKQSTSSILDAVTKIKENQDFRDLLSGSLEAYGNMVKIQQTRIEDLLNRKWENWDTLSKTQEILKGTNLIETLECLQQKKFDATGVSKLLSFGSMIRSIGDEYKKDRSMETFIGQMGQFQKSLKNLKSSVRSKRSPSNSTVDSLQNGLTVSQDLCKGVDLLWKMGNLYGKKKDLDMVVAGGKEVFQEIQNMIASVDTEKLESEMKKTSGDLEKMNSNAKINPNPSLQAMGEFCENASTIHGVSIDFKLLTDPVAVSFEKSSNPKIQGVAVPLKTLGSLQLDFSNGRSDFKSAQLSISKLQEYFDQVFSIQRKSHNAESEPFDFKTYGMYGGTGLVFIAILIGLIFVAKWIMNDRKRTDPNCYIHLLDSGEESVLTTVTINTQIWDFLPIHRAIKDRNMEALKKCVRNGANVNAYARTVPEQLTPLHMAVKQEEWKMAKLLIMNGADRNLRDWCYLAPEECIQETDHNMKKVFDQLRGKTFRRRLPEQFPNSKYLIRDVEDERFLKRFPTQNIQMYGASETTTHLVCSVDEPNPNRMDFSNINFFFDNVIIMKPSWVIDCAKWWHPWLTVDYKYRVTRLNLDGTIYETLLKIHQHLQERRIPFLNGVKFYLVGFELETCTGQFSSKTVSDVAKLLGADDVVMGHPKATDADFQGGCDHPPKPYYFDNMGHAFIIIPIPEYRPTTDIEGWNPQYFTCNRFSVMDINELVEFLFKFEPHHYKLSGKEDKTTFKIQQHGTWWTPLHIAVDMNSEEMQKLLIMNGADVNLRDSSYRTPEECLLCMTDSMFKKFKEKTFRRRLPKQFAKSKWLIYSEGFSKRKHRTVHKAEMATHISFWNEEDNQVQEIVNIDDLISKNPDRLKFFFPISFEFSSSEIQKFGNSKIRKFRNSEFQNFRISEIQKFKNSKIQKFGNSEIQKFRNSKIQKFRNSEIQKFQETQKFRNSKIQKFRNSEIQKFINSEIQKLLGIQNLFSYRNVMIMKPSWSKNCKKWWHRWIAADYKHRVTKVCVNGKIYETVAKIYQHTQERRIPFLYGVAVNLGGFCDKTEGYIQAVLEPLVRDLGVENVDCGGLPNPG</sequence>
<keyword evidence="2" id="KW-1133">Transmembrane helix</keyword>
<dbReference type="InParanoid" id="A8XHU3"/>
<dbReference type="Gene3D" id="1.25.40.20">
    <property type="entry name" value="Ankyrin repeat-containing domain"/>
    <property type="match status" value="2"/>
</dbReference>
<dbReference type="SMART" id="SM00248">
    <property type="entry name" value="ANK"/>
    <property type="match status" value="3"/>
</dbReference>
<proteinExistence type="predicted"/>
<dbReference type="SMART" id="SM00453">
    <property type="entry name" value="WSN"/>
    <property type="match status" value="1"/>
</dbReference>
<dbReference type="PANTHER" id="PTHR22956:SF18">
    <property type="entry name" value="ANK_REP_REGION DOMAIN-CONTAINING PROTEIN-RELATED"/>
    <property type="match status" value="1"/>
</dbReference>
<dbReference type="Pfam" id="PF02206">
    <property type="entry name" value="WSN"/>
    <property type="match status" value="1"/>
</dbReference>
<evidence type="ECO:0000256" key="1">
    <source>
        <dbReference type="PROSITE-ProRule" id="PRU00023"/>
    </source>
</evidence>
<accession>A8XHU3</accession>
<evidence type="ECO:0000256" key="2">
    <source>
        <dbReference type="SAM" id="Phobius"/>
    </source>
</evidence>
<dbReference type="EMBL" id="HE600919">
    <property type="protein sequence ID" value="CAP32209.2"/>
    <property type="molecule type" value="Genomic_DNA"/>
</dbReference>
<keyword evidence="3" id="KW-0732">Signal</keyword>
<feature type="transmembrane region" description="Helical" evidence="2">
    <location>
        <begin position="767"/>
        <end position="788"/>
    </location>
</feature>
<keyword evidence="2" id="KW-0812">Transmembrane</keyword>
<feature type="repeat" description="ANK" evidence="1">
    <location>
        <begin position="1177"/>
        <end position="1209"/>
    </location>
</feature>
<dbReference type="RefSeq" id="XP_045095152.1">
    <property type="nucleotide sequence ID" value="XM_045241850.1"/>
</dbReference>
<dbReference type="InterPro" id="IPR036770">
    <property type="entry name" value="Ankyrin_rpt-contain_sf"/>
</dbReference>
<dbReference type="eggNOG" id="ENOG502TH2A">
    <property type="taxonomic scope" value="Eukaryota"/>
</dbReference>
<feature type="signal peptide" evidence="3">
    <location>
        <begin position="1"/>
        <end position="20"/>
    </location>
</feature>
<dbReference type="CTD" id="8573077"/>
<dbReference type="InterPro" id="IPR053345">
    <property type="entry name" value="Ankyrin_repeat-containing"/>
</dbReference>
<reference evidence="5 6" key="2">
    <citation type="journal article" date="2011" name="PLoS Genet.">
        <title>Caenorhabditis briggsae recombinant inbred line genotypes reveal inter-strain incompatibility and the evolution of recombination.</title>
        <authorList>
            <person name="Ross J.A."/>
            <person name="Koboldt D.C."/>
            <person name="Staisch J.E."/>
            <person name="Chamberlin H.M."/>
            <person name="Gupta B.P."/>
            <person name="Miller R.D."/>
            <person name="Baird S.E."/>
            <person name="Haag E.S."/>
        </authorList>
    </citation>
    <scope>NUCLEOTIDE SEQUENCE [LARGE SCALE GENOMIC DNA]</scope>
    <source>
        <strain evidence="5 6">AF16</strain>
    </source>
</reference>
<feature type="domain" description="Domain of unknown function WSN" evidence="4">
    <location>
        <begin position="26"/>
        <end position="89"/>
    </location>
</feature>
<dbReference type="WormBase" id="CBG13407">
    <property type="protein sequence ID" value="CBP49578"/>
    <property type="gene ID" value="WBGene00034179"/>
</dbReference>
<name>A8XHU3_CAEBR</name>
<evidence type="ECO:0000313" key="7">
    <source>
        <dbReference type="WormBase" id="CBG13407"/>
    </source>
</evidence>
<organism evidence="5 6">
    <name type="scientific">Caenorhabditis briggsae</name>
    <dbReference type="NCBI Taxonomy" id="6238"/>
    <lineage>
        <taxon>Eukaryota</taxon>
        <taxon>Metazoa</taxon>
        <taxon>Ecdysozoa</taxon>
        <taxon>Nematoda</taxon>
        <taxon>Chromadorea</taxon>
        <taxon>Rhabditida</taxon>
        <taxon>Rhabditina</taxon>
        <taxon>Rhabditomorpha</taxon>
        <taxon>Rhabditoidea</taxon>
        <taxon>Rhabditidae</taxon>
        <taxon>Peloderinae</taxon>
        <taxon>Caenorhabditis</taxon>
    </lineage>
</organism>
<keyword evidence="2" id="KW-0472">Membrane</keyword>
<dbReference type="GeneID" id="8573077"/>
<feature type="repeat" description="ANK" evidence="1">
    <location>
        <begin position="861"/>
        <end position="893"/>
    </location>
</feature>
<keyword evidence="1" id="KW-0040">ANK repeat</keyword>
<evidence type="ECO:0000313" key="5">
    <source>
        <dbReference type="EMBL" id="CAP32209.2"/>
    </source>
</evidence>
<dbReference type="InterPro" id="IPR003125">
    <property type="entry name" value="WSN"/>
</dbReference>
<protein>
    <submittedName>
        <fullName evidence="5">Protein CBG13407</fullName>
    </submittedName>
</protein>
<dbReference type="PROSITE" id="PS50297">
    <property type="entry name" value="ANK_REP_REGION"/>
    <property type="match status" value="2"/>
</dbReference>
<dbReference type="PANTHER" id="PTHR22956">
    <property type="entry name" value="ANKYRIN REPEAT-CONTAINING PROTEIN F37A4.4-RELATED-RELATED"/>
    <property type="match status" value="1"/>
</dbReference>
<dbReference type="SUPFAM" id="SSF48403">
    <property type="entry name" value="Ankyrin repeat"/>
    <property type="match status" value="1"/>
</dbReference>
<dbReference type="PROSITE" id="PS50088">
    <property type="entry name" value="ANK_REPEAT"/>
    <property type="match status" value="2"/>
</dbReference>
<evidence type="ECO:0000256" key="3">
    <source>
        <dbReference type="SAM" id="SignalP"/>
    </source>
</evidence>
<dbReference type="Pfam" id="PF00023">
    <property type="entry name" value="Ank"/>
    <property type="match status" value="2"/>
</dbReference>
<evidence type="ECO:0000259" key="4">
    <source>
        <dbReference type="SMART" id="SM00453"/>
    </source>
</evidence>
<evidence type="ECO:0000313" key="6">
    <source>
        <dbReference type="Proteomes" id="UP000008549"/>
    </source>
</evidence>
<feature type="chain" id="PRO_5002732326" evidence="3">
    <location>
        <begin position="21"/>
        <end position="1512"/>
    </location>
</feature>
<keyword evidence="6" id="KW-1185">Reference proteome</keyword>